<name>A0A445CDQ4_ARAHY</name>
<evidence type="ECO:0000313" key="2">
    <source>
        <dbReference type="Proteomes" id="UP000289738"/>
    </source>
</evidence>
<dbReference type="EMBL" id="SDMP01000007">
    <property type="protein sequence ID" value="RYR49048.1"/>
    <property type="molecule type" value="Genomic_DNA"/>
</dbReference>
<protein>
    <submittedName>
        <fullName evidence="1">Uncharacterized protein</fullName>
    </submittedName>
</protein>
<evidence type="ECO:0000313" key="1">
    <source>
        <dbReference type="EMBL" id="RYR49048.1"/>
    </source>
</evidence>
<reference evidence="1 2" key="1">
    <citation type="submission" date="2019-01" db="EMBL/GenBank/DDBJ databases">
        <title>Sequencing of cultivated peanut Arachis hypogaea provides insights into genome evolution and oil improvement.</title>
        <authorList>
            <person name="Chen X."/>
        </authorList>
    </citation>
    <scope>NUCLEOTIDE SEQUENCE [LARGE SCALE GENOMIC DNA]</scope>
    <source>
        <strain evidence="2">cv. Fuhuasheng</strain>
        <tissue evidence="1">Leaves</tissue>
    </source>
</reference>
<organism evidence="1 2">
    <name type="scientific">Arachis hypogaea</name>
    <name type="common">Peanut</name>
    <dbReference type="NCBI Taxonomy" id="3818"/>
    <lineage>
        <taxon>Eukaryota</taxon>
        <taxon>Viridiplantae</taxon>
        <taxon>Streptophyta</taxon>
        <taxon>Embryophyta</taxon>
        <taxon>Tracheophyta</taxon>
        <taxon>Spermatophyta</taxon>
        <taxon>Magnoliopsida</taxon>
        <taxon>eudicotyledons</taxon>
        <taxon>Gunneridae</taxon>
        <taxon>Pentapetalae</taxon>
        <taxon>rosids</taxon>
        <taxon>fabids</taxon>
        <taxon>Fabales</taxon>
        <taxon>Fabaceae</taxon>
        <taxon>Papilionoideae</taxon>
        <taxon>50 kb inversion clade</taxon>
        <taxon>dalbergioids sensu lato</taxon>
        <taxon>Dalbergieae</taxon>
        <taxon>Pterocarpus clade</taxon>
        <taxon>Arachis</taxon>
    </lineage>
</organism>
<dbReference type="Proteomes" id="UP000289738">
    <property type="component" value="Chromosome A07"/>
</dbReference>
<proteinExistence type="predicted"/>
<comment type="caution">
    <text evidence="1">The sequence shown here is derived from an EMBL/GenBank/DDBJ whole genome shotgun (WGS) entry which is preliminary data.</text>
</comment>
<keyword evidence="2" id="KW-1185">Reference proteome</keyword>
<accession>A0A445CDQ4</accession>
<sequence>MEDALGEEAEYIHLNGNRFPKKVDYRKLNEDDKAIFDSLKCVTLVTLTKSVLNMNVETEENRQKFRRTFVVFVQKCFLLRTTVSMASAIRKLPIFYVDNIQQWDWASHVLSFLRNRIGNKRKRKKHSVEGCFHETKFPRSDRLDAPPAPWVAYWTKKMMLGQISEKATDTMMLLKYSAN</sequence>
<gene>
    <name evidence="1" type="ORF">Ahy_A07g035332</name>
</gene>
<dbReference type="AlphaFoldDB" id="A0A445CDQ4"/>